<keyword evidence="4" id="KW-1133">Transmembrane helix</keyword>
<dbReference type="GO" id="GO:0005524">
    <property type="term" value="F:ATP binding"/>
    <property type="evidence" value="ECO:0007669"/>
    <property type="project" value="UniProtKB-UniRule"/>
</dbReference>
<protein>
    <submittedName>
        <fullName evidence="6">DNA translocase FtsK</fullName>
    </submittedName>
</protein>
<keyword evidence="7" id="KW-1185">Reference proteome</keyword>
<accession>A0A140L336</accession>
<dbReference type="EMBL" id="LOEE01000043">
    <property type="protein sequence ID" value="KXG74961.1"/>
    <property type="molecule type" value="Genomic_DNA"/>
</dbReference>
<dbReference type="InterPro" id="IPR002543">
    <property type="entry name" value="FtsK_dom"/>
</dbReference>
<keyword evidence="4" id="KW-0812">Transmembrane</keyword>
<evidence type="ECO:0000313" key="6">
    <source>
        <dbReference type="EMBL" id="KXG74961.1"/>
    </source>
</evidence>
<proteinExistence type="predicted"/>
<dbReference type="Pfam" id="PF01580">
    <property type="entry name" value="FtsK_SpoIIIE"/>
    <property type="match status" value="1"/>
</dbReference>
<gene>
    <name evidence="6" type="primary">ftsK</name>
    <name evidence="6" type="ORF">AN619_20150</name>
</gene>
<feature type="transmembrane region" description="Helical" evidence="4">
    <location>
        <begin position="12"/>
        <end position="38"/>
    </location>
</feature>
<keyword evidence="1 3" id="KW-0547">Nucleotide-binding</keyword>
<evidence type="ECO:0000256" key="4">
    <source>
        <dbReference type="SAM" id="Phobius"/>
    </source>
</evidence>
<feature type="transmembrane region" description="Helical" evidence="4">
    <location>
        <begin position="82"/>
        <end position="101"/>
    </location>
</feature>
<organism evidence="6 7">
    <name type="scientific">Thermotalea metallivorans</name>
    <dbReference type="NCBI Taxonomy" id="520762"/>
    <lineage>
        <taxon>Bacteria</taxon>
        <taxon>Bacillati</taxon>
        <taxon>Bacillota</taxon>
        <taxon>Clostridia</taxon>
        <taxon>Peptostreptococcales</taxon>
        <taxon>Thermotaleaceae</taxon>
        <taxon>Thermotalea</taxon>
    </lineage>
</organism>
<evidence type="ECO:0000256" key="2">
    <source>
        <dbReference type="ARBA" id="ARBA00022840"/>
    </source>
</evidence>
<evidence type="ECO:0000259" key="5">
    <source>
        <dbReference type="PROSITE" id="PS50901"/>
    </source>
</evidence>
<dbReference type="PANTHER" id="PTHR22683">
    <property type="entry name" value="SPORULATION PROTEIN RELATED"/>
    <property type="match status" value="1"/>
</dbReference>
<dbReference type="Gene3D" id="3.40.50.300">
    <property type="entry name" value="P-loop containing nucleotide triphosphate hydrolases"/>
    <property type="match status" value="1"/>
</dbReference>
<dbReference type="SUPFAM" id="SSF52540">
    <property type="entry name" value="P-loop containing nucleoside triphosphate hydrolases"/>
    <property type="match status" value="1"/>
</dbReference>
<dbReference type="InterPro" id="IPR050206">
    <property type="entry name" value="FtsK/SpoIIIE/SftA"/>
</dbReference>
<dbReference type="InterPro" id="IPR027417">
    <property type="entry name" value="P-loop_NTPase"/>
</dbReference>
<dbReference type="GO" id="GO:0003677">
    <property type="term" value="F:DNA binding"/>
    <property type="evidence" value="ECO:0007669"/>
    <property type="project" value="InterPro"/>
</dbReference>
<dbReference type="RefSeq" id="WP_068556560.1">
    <property type="nucleotide sequence ID" value="NZ_LOEE01000043.1"/>
</dbReference>
<dbReference type="AlphaFoldDB" id="A0A140L336"/>
<keyword evidence="4" id="KW-0472">Membrane</keyword>
<name>A0A140L336_9FIRM</name>
<dbReference type="Gene3D" id="3.30.980.40">
    <property type="match status" value="1"/>
</dbReference>
<comment type="caution">
    <text evidence="6">The sequence shown here is derived from an EMBL/GenBank/DDBJ whole genome shotgun (WGS) entry which is preliminary data.</text>
</comment>
<feature type="domain" description="FtsK" evidence="5">
    <location>
        <begin position="271"/>
        <end position="459"/>
    </location>
</feature>
<keyword evidence="2 3" id="KW-0067">ATP-binding</keyword>
<evidence type="ECO:0000313" key="7">
    <source>
        <dbReference type="Proteomes" id="UP000070456"/>
    </source>
</evidence>
<feature type="binding site" evidence="3">
    <location>
        <begin position="288"/>
        <end position="295"/>
    </location>
    <ligand>
        <name>ATP</name>
        <dbReference type="ChEBI" id="CHEBI:30616"/>
    </ligand>
</feature>
<dbReference type="PANTHER" id="PTHR22683:SF41">
    <property type="entry name" value="DNA TRANSLOCASE FTSK"/>
    <property type="match status" value="1"/>
</dbReference>
<dbReference type="PATRIC" id="fig|520762.4.peg.2221"/>
<dbReference type="Proteomes" id="UP000070456">
    <property type="component" value="Unassembled WGS sequence"/>
</dbReference>
<dbReference type="GO" id="GO:0016020">
    <property type="term" value="C:membrane"/>
    <property type="evidence" value="ECO:0007669"/>
    <property type="project" value="UniProtKB-SubCell"/>
</dbReference>
<reference evidence="6 7" key="1">
    <citation type="submission" date="2015-12" db="EMBL/GenBank/DDBJ databases">
        <title>Draft genome sequence of the thermoanaerobe Thermotalea metallivorans, an isolate from the runoff channel of the Great Artesian Basin, Australia.</title>
        <authorList>
            <person name="Patel B.K."/>
        </authorList>
    </citation>
    <scope>NUCLEOTIDE SEQUENCE [LARGE SCALE GENOMIC DNA]</scope>
    <source>
        <strain evidence="6 7">B2-1</strain>
    </source>
</reference>
<sequence>MKDIPITERAKIATINFIFYIAAIALSSAFLSTALLRIEAFKKMISIFPGFTKLLSFVQYYGFIITGGIIGLCILCKMRRNLLKVLWFTIKAPFHLFGIGINKSKKMQQEKSLNKIQEIIHQEEKASYSLIVPLDLLPDNTEFKENKVLSNAQYEDAVKRAFKRIGLMNEEDIQEVRVKAVKEGPQAVQITITVPDGTTISKIRNESEDLMHAFSVPSIQITPARAGMINIVLFFEKRRFVVLKDILKDAKVQAHIRRAKLPIVIGVNPIGEPICIDLAEEPHLLVAGTTGSGKSVFDEQALITLLMAKSPKELKLVLIDPKIVELDAFKEFPHTLRVATEPRDSAILLKEMCREMDRRYAYIGKKNCRNIDQFYSKYPRQKEELPLIVILIDELADLMTVAKNEVESSILRIVQKARAAGIHLITATQRPSVDVVTGLIKANLPGRIVFELNSAADYRTILDKGIQTELMGKGDGIADISKERGYVRFQSPSVGLTENEREQAIERIRNFWIEWMKKQSNETEKTDSIAIYRKEDENHRESFFVSKAIEKDHEPIFKHGSGKLIEKLVPASDFNEETSVKEDEYEEFDIFQGEEKDDLFGDKEDENSDPDVYIRLQILHKIRKEKNKQKGQVIIYAPSSNELTRELGIRKSTVLEHYNDMLKEKILEKHVNRRYIIVASDEDIEQLIESQEKMLQFINE</sequence>
<feature type="transmembrane region" description="Helical" evidence="4">
    <location>
        <begin position="58"/>
        <end position="75"/>
    </location>
</feature>
<evidence type="ECO:0000256" key="3">
    <source>
        <dbReference type="PROSITE-ProRule" id="PRU00289"/>
    </source>
</evidence>
<dbReference type="PROSITE" id="PS50901">
    <property type="entry name" value="FTSK"/>
    <property type="match status" value="1"/>
</dbReference>
<dbReference type="STRING" id="520762.AN619_20150"/>
<evidence type="ECO:0000256" key="1">
    <source>
        <dbReference type="ARBA" id="ARBA00022741"/>
    </source>
</evidence>